<dbReference type="EC" id="3.4.16.4" evidence="6"/>
<keyword evidence="19 28" id="KW-1133">Transmembrane helix</keyword>
<name>A0A316G2E8_9GAMM</name>
<evidence type="ECO:0000256" key="22">
    <source>
        <dbReference type="ARBA" id="ARBA00023268"/>
    </source>
</evidence>
<evidence type="ECO:0000256" key="19">
    <source>
        <dbReference type="ARBA" id="ARBA00022989"/>
    </source>
</evidence>
<proteinExistence type="inferred from homology"/>
<dbReference type="Pfam" id="PF00912">
    <property type="entry name" value="Transgly"/>
    <property type="match status" value="1"/>
</dbReference>
<dbReference type="InterPro" id="IPR036950">
    <property type="entry name" value="PBP_transglycosylase"/>
</dbReference>
<feature type="domain" description="Penicillin-binding protein transpeptidase" evidence="29">
    <location>
        <begin position="431"/>
        <end position="726"/>
    </location>
</feature>
<keyword evidence="33" id="KW-1185">Reference proteome</keyword>
<evidence type="ECO:0000256" key="28">
    <source>
        <dbReference type="SAM" id="Phobius"/>
    </source>
</evidence>
<evidence type="ECO:0000256" key="10">
    <source>
        <dbReference type="ARBA" id="ARBA00022645"/>
    </source>
</evidence>
<evidence type="ECO:0000256" key="6">
    <source>
        <dbReference type="ARBA" id="ARBA00012448"/>
    </source>
</evidence>
<dbReference type="GO" id="GO:0046677">
    <property type="term" value="P:response to antibiotic"/>
    <property type="evidence" value="ECO:0007669"/>
    <property type="project" value="UniProtKB-KW"/>
</dbReference>
<keyword evidence="12" id="KW-0328">Glycosyltransferase</keyword>
<dbReference type="GO" id="GO:0009002">
    <property type="term" value="F:serine-type D-Ala-D-Ala carboxypeptidase activity"/>
    <property type="evidence" value="ECO:0007669"/>
    <property type="project" value="UniProtKB-EC"/>
</dbReference>
<evidence type="ECO:0000256" key="23">
    <source>
        <dbReference type="ARBA" id="ARBA00023316"/>
    </source>
</evidence>
<evidence type="ECO:0000256" key="21">
    <source>
        <dbReference type="ARBA" id="ARBA00023251"/>
    </source>
</evidence>
<dbReference type="OrthoDB" id="9766909at2"/>
<keyword evidence="20 28" id="KW-0472">Membrane</keyword>
<evidence type="ECO:0000313" key="33">
    <source>
        <dbReference type="Proteomes" id="UP000245790"/>
    </source>
</evidence>
<comment type="similarity">
    <text evidence="4">In the C-terminal section; belongs to the transpeptidase family.</text>
</comment>
<comment type="pathway">
    <text evidence="3">Cell wall biogenesis; peptidoglycan biosynthesis.</text>
</comment>
<keyword evidence="11" id="KW-0645">Protease</keyword>
<comment type="similarity">
    <text evidence="5">In the N-terminal section; belongs to the glycosyltransferase 51 family.</text>
</comment>
<keyword evidence="22" id="KW-0511">Multifunctional enzyme</keyword>
<dbReference type="AlphaFoldDB" id="A0A316G2E8"/>
<keyword evidence="8" id="KW-1003">Cell membrane</keyword>
<evidence type="ECO:0000256" key="25">
    <source>
        <dbReference type="ARBA" id="ARBA00044770"/>
    </source>
</evidence>
<dbReference type="SUPFAM" id="SSF53955">
    <property type="entry name" value="Lysozyme-like"/>
    <property type="match status" value="1"/>
</dbReference>
<dbReference type="InterPro" id="IPR001264">
    <property type="entry name" value="Glyco_trans_51"/>
</dbReference>
<evidence type="ECO:0000256" key="13">
    <source>
        <dbReference type="ARBA" id="ARBA00022679"/>
    </source>
</evidence>
<dbReference type="GO" id="GO:0071555">
    <property type="term" value="P:cell wall organization"/>
    <property type="evidence" value="ECO:0007669"/>
    <property type="project" value="UniProtKB-KW"/>
</dbReference>
<protein>
    <recommendedName>
        <fullName evidence="7">Penicillin-binding protein 1A</fullName>
        <ecNumber evidence="25">2.4.99.28</ecNumber>
        <ecNumber evidence="6">3.4.16.4</ecNumber>
    </recommendedName>
</protein>
<feature type="domain" description="Penicillin-binding protein OB-like" evidence="31">
    <location>
        <begin position="321"/>
        <end position="429"/>
    </location>
</feature>
<sequence>MKYLLKASIKSGYFVILIAIAGFMGFAGLYLYLGPNLPNVDSIREIRLQTPMTVYSNDGELIAEFGDKRRIPVTLDEVPQTFIDALIATEDKRFYEHSGVDFWGVMRAFVNNITTGTRSQGASTITQLVARNVYLNRKKTFTRKFREMFLAWKIESEISKHQILELFINKAHFSHRAYGLGAAAQVYYGKDIQDLALNEVAVLAGIPKGESIYNPISNPSNALARRNHVLGRMLAEGYIDQASFDEATAQPIHSSKHGTDLSVSAPYVAEMVRREMIDRFGREDAYNNGYRIYTTIDNRLQKAAQSALRKSLQEYDKRHGYRGPEQVIENFSEKSLEQKVDILKSLPVITELQPALVTETAEQRAVVLLADGSQHTLDWESMSWAAPFISSSAKGKKPKLAEDILSPGDIIRVKANEDKTYSLSQVPDVSGGFVAVNPSNGAIRALVGGYDFNLNQFNMVTQARRQPGSNIKPFIYSAALEKGYTAASVLNDAPFVKEDITAEDFWRPKNDSGRYKGPTRLRDALRFSNNSISVRLMNAINPSFAEDYLIKLGFPDEYMEPYTSLALGSASFTPLEVATGYAIFANGGYKVLPYFIEKIETPNEDVLFAAEPVQVCKSCEEQLEQRAEVESSEQVIDELTDTPTDNLDTDELMALPRLPIDEDKIAPRVIDERNAYIMNTMMKDVIHRGTAWRTLNNSGSPLLRRNDIGGKTGTTNDAKDAWFSGFNGDIAASAWVGFADYSLALGNGEWGGRAALPVWQKFMEVALAGKPENSMPQPDGIVTARINPVTGKLANSSTEKAIFEIFRTEYVPEKEPENTLTNSPDEEIEDIF</sequence>
<evidence type="ECO:0000256" key="16">
    <source>
        <dbReference type="ARBA" id="ARBA00022960"/>
    </source>
</evidence>
<evidence type="ECO:0000313" key="32">
    <source>
        <dbReference type="EMBL" id="PWK48557.1"/>
    </source>
</evidence>
<dbReference type="InterPro" id="IPR023346">
    <property type="entry name" value="Lysozyme-like_dom_sf"/>
</dbReference>
<keyword evidence="9" id="KW-0997">Cell inner membrane</keyword>
<dbReference type="InterPro" id="IPR031376">
    <property type="entry name" value="PCB_OB"/>
</dbReference>
<dbReference type="NCBIfam" id="TIGR02074">
    <property type="entry name" value="PBP_1a_fam"/>
    <property type="match status" value="1"/>
</dbReference>
<comment type="function">
    <text evidence="1">Cell wall formation. Synthesis of cross-linked peptidoglycan from the lipid intermediates. The enzyme has a penicillin-insensitive transglycosylase N-terminal domain (formation of linear glycan strands) and a penicillin-sensitive transpeptidase C-terminal domain (cross-linking of the peptide subunits).</text>
</comment>
<comment type="catalytic activity">
    <reaction evidence="24">
        <text>Preferential cleavage: (Ac)2-L-Lys-D-Ala-|-D-Ala. Also transpeptidation of peptidyl-alanyl moieties that are N-acyl substituents of D-alanine.</text>
        <dbReference type="EC" id="3.4.16.4"/>
    </reaction>
</comment>
<evidence type="ECO:0000256" key="7">
    <source>
        <dbReference type="ARBA" id="ARBA00018638"/>
    </source>
</evidence>
<evidence type="ECO:0000256" key="15">
    <source>
        <dbReference type="ARBA" id="ARBA00022801"/>
    </source>
</evidence>
<evidence type="ECO:0000256" key="27">
    <source>
        <dbReference type="ARBA" id="ARBA00060592"/>
    </source>
</evidence>
<dbReference type="GO" id="GO:0008955">
    <property type="term" value="F:peptidoglycan glycosyltransferase activity"/>
    <property type="evidence" value="ECO:0007669"/>
    <property type="project" value="UniProtKB-EC"/>
</dbReference>
<evidence type="ECO:0000256" key="12">
    <source>
        <dbReference type="ARBA" id="ARBA00022676"/>
    </source>
</evidence>
<evidence type="ECO:0000256" key="3">
    <source>
        <dbReference type="ARBA" id="ARBA00004752"/>
    </source>
</evidence>
<evidence type="ECO:0000256" key="4">
    <source>
        <dbReference type="ARBA" id="ARBA00007090"/>
    </source>
</evidence>
<evidence type="ECO:0000256" key="24">
    <source>
        <dbReference type="ARBA" id="ARBA00034000"/>
    </source>
</evidence>
<keyword evidence="13" id="KW-0808">Transferase</keyword>
<dbReference type="RefSeq" id="WP_109764228.1">
    <property type="nucleotide sequence ID" value="NZ_QGGU01000009.1"/>
</dbReference>
<keyword evidence="15" id="KW-0378">Hydrolase</keyword>
<evidence type="ECO:0000256" key="5">
    <source>
        <dbReference type="ARBA" id="ARBA00007739"/>
    </source>
</evidence>
<comment type="catalytic activity">
    <reaction evidence="26">
        <text>[GlcNAc-(1-&gt;4)-Mur2Ac(oyl-L-Ala-gamma-D-Glu-L-Lys-D-Ala-D-Ala)](n)-di-trans,octa-cis-undecaprenyl diphosphate + beta-D-GlcNAc-(1-&gt;4)-Mur2Ac(oyl-L-Ala-gamma-D-Glu-L-Lys-D-Ala-D-Ala)-di-trans,octa-cis-undecaprenyl diphosphate = [GlcNAc-(1-&gt;4)-Mur2Ac(oyl-L-Ala-gamma-D-Glu-L-Lys-D-Ala-D-Ala)](n+1)-di-trans,octa-cis-undecaprenyl diphosphate + di-trans,octa-cis-undecaprenyl diphosphate + H(+)</text>
        <dbReference type="Rhea" id="RHEA:23708"/>
        <dbReference type="Rhea" id="RHEA-COMP:9602"/>
        <dbReference type="Rhea" id="RHEA-COMP:9603"/>
        <dbReference type="ChEBI" id="CHEBI:15378"/>
        <dbReference type="ChEBI" id="CHEBI:58405"/>
        <dbReference type="ChEBI" id="CHEBI:60033"/>
        <dbReference type="ChEBI" id="CHEBI:78435"/>
        <dbReference type="EC" id="2.4.99.28"/>
    </reaction>
</comment>
<keyword evidence="17" id="KW-0735">Signal-anchor</keyword>
<dbReference type="InterPro" id="IPR012338">
    <property type="entry name" value="Beta-lactam/transpept-like"/>
</dbReference>
<feature type="domain" description="Glycosyl transferase family 51" evidence="30">
    <location>
        <begin position="59"/>
        <end position="233"/>
    </location>
</feature>
<dbReference type="InterPro" id="IPR050396">
    <property type="entry name" value="Glycosyltr_51/Transpeptidase"/>
</dbReference>
<reference evidence="32 33" key="1">
    <citation type="submission" date="2018-05" db="EMBL/GenBank/DDBJ databases">
        <title>Genomic Encyclopedia of Type Strains, Phase IV (KMG-IV): sequencing the most valuable type-strain genomes for metagenomic binning, comparative biology and taxonomic classification.</title>
        <authorList>
            <person name="Goeker M."/>
        </authorList>
    </citation>
    <scope>NUCLEOTIDE SEQUENCE [LARGE SCALE GENOMIC DNA]</scope>
    <source>
        <strain evidence="32 33">DSM 25350</strain>
    </source>
</reference>
<dbReference type="GO" id="GO:0030288">
    <property type="term" value="C:outer membrane-bounded periplasmic space"/>
    <property type="evidence" value="ECO:0007669"/>
    <property type="project" value="TreeGrafter"/>
</dbReference>
<accession>A0A316G2E8</accession>
<dbReference type="UniPathway" id="UPA00219"/>
<keyword evidence="10" id="KW-0121">Carboxypeptidase</keyword>
<dbReference type="PANTHER" id="PTHR32282">
    <property type="entry name" value="BINDING PROTEIN TRANSPEPTIDASE, PUTATIVE-RELATED"/>
    <property type="match status" value="1"/>
</dbReference>
<organism evidence="32 33">
    <name type="scientific">Pleionea mediterranea</name>
    <dbReference type="NCBI Taxonomy" id="523701"/>
    <lineage>
        <taxon>Bacteria</taxon>
        <taxon>Pseudomonadati</taxon>
        <taxon>Pseudomonadota</taxon>
        <taxon>Gammaproteobacteria</taxon>
        <taxon>Oceanospirillales</taxon>
        <taxon>Pleioneaceae</taxon>
        <taxon>Pleionea</taxon>
    </lineage>
</organism>
<dbReference type="GO" id="GO:0006508">
    <property type="term" value="P:proteolysis"/>
    <property type="evidence" value="ECO:0007669"/>
    <property type="project" value="UniProtKB-KW"/>
</dbReference>
<evidence type="ECO:0000256" key="14">
    <source>
        <dbReference type="ARBA" id="ARBA00022692"/>
    </source>
</evidence>
<dbReference type="GO" id="GO:0005886">
    <property type="term" value="C:plasma membrane"/>
    <property type="evidence" value="ECO:0007669"/>
    <property type="project" value="UniProtKB-SubCell"/>
</dbReference>
<dbReference type="InterPro" id="IPR001460">
    <property type="entry name" value="PCN-bd_Tpept"/>
</dbReference>
<comment type="subcellular location">
    <subcellularLocation>
        <location evidence="2">Cell inner membrane</location>
        <topology evidence="2">Single-pass type II membrane protein</topology>
    </subcellularLocation>
</comment>
<dbReference type="FunFam" id="1.10.3810.10:FF:000003">
    <property type="entry name" value="Penicillin-binding protein 1a"/>
    <property type="match status" value="1"/>
</dbReference>
<evidence type="ECO:0000256" key="9">
    <source>
        <dbReference type="ARBA" id="ARBA00022519"/>
    </source>
</evidence>
<keyword evidence="23" id="KW-0961">Cell wall biogenesis/degradation</keyword>
<evidence type="ECO:0000256" key="8">
    <source>
        <dbReference type="ARBA" id="ARBA00022475"/>
    </source>
</evidence>
<dbReference type="EMBL" id="QGGU01000009">
    <property type="protein sequence ID" value="PWK48557.1"/>
    <property type="molecule type" value="Genomic_DNA"/>
</dbReference>
<evidence type="ECO:0000256" key="18">
    <source>
        <dbReference type="ARBA" id="ARBA00022984"/>
    </source>
</evidence>
<comment type="caution">
    <text evidence="32">The sequence shown here is derived from an EMBL/GenBank/DDBJ whole genome shotgun (WGS) entry which is preliminary data.</text>
</comment>
<dbReference type="PANTHER" id="PTHR32282:SF27">
    <property type="entry name" value="PENICILLIN-BINDING PROTEIN 1A"/>
    <property type="match status" value="1"/>
</dbReference>
<dbReference type="Gene3D" id="1.10.3810.10">
    <property type="entry name" value="Biosynthetic peptidoglycan transglycosylase-like"/>
    <property type="match status" value="1"/>
</dbReference>
<dbReference type="GO" id="GO:0009252">
    <property type="term" value="P:peptidoglycan biosynthetic process"/>
    <property type="evidence" value="ECO:0007669"/>
    <property type="project" value="UniProtKB-UniPathway"/>
</dbReference>
<evidence type="ECO:0000259" key="29">
    <source>
        <dbReference type="Pfam" id="PF00905"/>
    </source>
</evidence>
<evidence type="ECO:0000256" key="26">
    <source>
        <dbReference type="ARBA" id="ARBA00049902"/>
    </source>
</evidence>
<feature type="transmembrane region" description="Helical" evidence="28">
    <location>
        <begin position="12"/>
        <end position="33"/>
    </location>
</feature>
<evidence type="ECO:0000256" key="2">
    <source>
        <dbReference type="ARBA" id="ARBA00004249"/>
    </source>
</evidence>
<gene>
    <name evidence="32" type="ORF">C8D97_109108</name>
</gene>
<keyword evidence="21" id="KW-0046">Antibiotic resistance</keyword>
<keyword evidence="18" id="KW-0573">Peptidoglycan synthesis</keyword>
<dbReference type="Proteomes" id="UP000245790">
    <property type="component" value="Unassembled WGS sequence"/>
</dbReference>
<evidence type="ECO:0000256" key="20">
    <source>
        <dbReference type="ARBA" id="ARBA00023136"/>
    </source>
</evidence>
<keyword evidence="14 28" id="KW-0812">Transmembrane</keyword>
<dbReference type="Pfam" id="PF00905">
    <property type="entry name" value="Transpeptidase"/>
    <property type="match status" value="1"/>
</dbReference>
<dbReference type="SUPFAM" id="SSF56601">
    <property type="entry name" value="beta-lactamase/transpeptidase-like"/>
    <property type="match status" value="1"/>
</dbReference>
<keyword evidence="16" id="KW-0133">Cell shape</keyword>
<evidence type="ECO:0000259" key="31">
    <source>
        <dbReference type="Pfam" id="PF17092"/>
    </source>
</evidence>
<dbReference type="GO" id="GO:0008658">
    <property type="term" value="F:penicillin binding"/>
    <property type="evidence" value="ECO:0007669"/>
    <property type="project" value="InterPro"/>
</dbReference>
<evidence type="ECO:0000256" key="17">
    <source>
        <dbReference type="ARBA" id="ARBA00022968"/>
    </source>
</evidence>
<evidence type="ECO:0000256" key="11">
    <source>
        <dbReference type="ARBA" id="ARBA00022670"/>
    </source>
</evidence>
<dbReference type="Pfam" id="PF17092">
    <property type="entry name" value="PCB_OB"/>
    <property type="match status" value="1"/>
</dbReference>
<dbReference type="Gene3D" id="3.40.710.10">
    <property type="entry name" value="DD-peptidase/beta-lactamase superfamily"/>
    <property type="match status" value="2"/>
</dbReference>
<evidence type="ECO:0000259" key="30">
    <source>
        <dbReference type="Pfam" id="PF00912"/>
    </source>
</evidence>
<dbReference type="GO" id="GO:0008360">
    <property type="term" value="P:regulation of cell shape"/>
    <property type="evidence" value="ECO:0007669"/>
    <property type="project" value="UniProtKB-KW"/>
</dbReference>
<comment type="pathway">
    <text evidence="27">Glycan biosynthesis.</text>
</comment>
<evidence type="ECO:0000256" key="1">
    <source>
        <dbReference type="ARBA" id="ARBA00002624"/>
    </source>
</evidence>
<dbReference type="EC" id="2.4.99.28" evidence="25"/>